<organism evidence="3 4">
    <name type="scientific">Serratia marcescens</name>
    <dbReference type="NCBI Taxonomy" id="615"/>
    <lineage>
        <taxon>Bacteria</taxon>
        <taxon>Pseudomonadati</taxon>
        <taxon>Pseudomonadota</taxon>
        <taxon>Gammaproteobacteria</taxon>
        <taxon>Enterobacterales</taxon>
        <taxon>Yersiniaceae</taxon>
        <taxon>Serratia</taxon>
    </lineage>
</organism>
<dbReference type="PANTHER" id="PTHR30486:SF6">
    <property type="entry name" value="TYPE IV PILUS RETRACTATION ATPASE PILT"/>
    <property type="match status" value="1"/>
</dbReference>
<dbReference type="SUPFAM" id="SSF52540">
    <property type="entry name" value="P-loop containing nucleoside triphosphate hydrolases"/>
    <property type="match status" value="1"/>
</dbReference>
<evidence type="ECO:0000313" key="4">
    <source>
        <dbReference type="Proteomes" id="UP000321126"/>
    </source>
</evidence>
<evidence type="ECO:0000256" key="1">
    <source>
        <dbReference type="ARBA" id="ARBA00006611"/>
    </source>
</evidence>
<gene>
    <name evidence="3" type="primary">traJ</name>
    <name evidence="3" type="ORF">FOT62_21440</name>
</gene>
<sequence length="385" mass="42406">MHALQHYPFSAGLTADTLRGFLVHCYRHGVSDIHLQSGGPIVVDHHGRKIVAGAFPLEHPVLLRLMDEIYSPDIKARVQAGQGADRALQLEGDSNGRYGLERGERVRFRTNFIQATIGTLTTAMAVTLRVIPSAIPDLDSLGLEDELYHALLPQDGIGLVCGPTGSGKSTLLAAAYQHYGRSHPDGKLVTYEDPVEYLFGGPDWVLQPQQSEIGRDVPSFAAGLRLSLRQAPTLIGVGEVRDLDTLQAAASCAQSGHLTLSTLHAFSPGHAFSRCVRMAPEDSREQTAFDLLDALRFVVVQRLLPTTDGRRQAVREHVVFDDAWRDALGAHHHARWPGLINARLQAEARRITDQAWRLFLDGRITEHTAIQVMGWQGFHTRREAA</sequence>
<comment type="similarity">
    <text evidence="1">Belongs to the GSP E family.</text>
</comment>
<dbReference type="Gene3D" id="3.30.450.90">
    <property type="match status" value="1"/>
</dbReference>
<proteinExistence type="inferred from homology"/>
<dbReference type="GO" id="GO:0016887">
    <property type="term" value="F:ATP hydrolysis activity"/>
    <property type="evidence" value="ECO:0007669"/>
    <property type="project" value="InterPro"/>
</dbReference>
<protein>
    <submittedName>
        <fullName evidence="3">Plasmid transfer ATPase TraJ</fullName>
    </submittedName>
</protein>
<dbReference type="PANTHER" id="PTHR30486">
    <property type="entry name" value="TWITCHING MOTILITY PROTEIN PILT"/>
    <property type="match status" value="1"/>
</dbReference>
<dbReference type="InterPro" id="IPR001482">
    <property type="entry name" value="T2SS/T4SS_dom"/>
</dbReference>
<dbReference type="AlphaFoldDB" id="A0A5C7C0N1"/>
<reference evidence="3 4" key="1">
    <citation type="submission" date="2019-07" db="EMBL/GenBank/DDBJ databases">
        <title>Serratia strains were isolated from fresh produce.</title>
        <authorList>
            <person name="Cho G.-S."/>
            <person name="Stein M."/>
            <person name="Lee W."/>
            <person name="Suh S.H."/>
            <person name="Franz C.M.A.P."/>
        </authorList>
    </citation>
    <scope>NUCLEOTIDE SEQUENCE [LARGE SCALE GENOMIC DNA]</scope>
    <source>
        <strain evidence="3 4">S16</strain>
    </source>
</reference>
<dbReference type="RefSeq" id="WP_147882488.1">
    <property type="nucleotide sequence ID" value="NZ_VOUQ01000015.1"/>
</dbReference>
<accession>A0A5C7C0N1</accession>
<dbReference type="Gene3D" id="3.40.50.300">
    <property type="entry name" value="P-loop containing nucleotide triphosphate hydrolases"/>
    <property type="match status" value="1"/>
</dbReference>
<feature type="domain" description="Bacterial type II secretion system protein E" evidence="2">
    <location>
        <begin position="104"/>
        <end position="308"/>
    </location>
</feature>
<name>A0A5C7C0N1_SERMA</name>
<dbReference type="InterPro" id="IPR027417">
    <property type="entry name" value="P-loop_NTPase"/>
</dbReference>
<dbReference type="Proteomes" id="UP000321126">
    <property type="component" value="Unassembled WGS sequence"/>
</dbReference>
<dbReference type="InterPro" id="IPR013364">
    <property type="entry name" value="ATPase_plasmid-transfer_TraJ"/>
</dbReference>
<comment type="caution">
    <text evidence="3">The sequence shown here is derived from an EMBL/GenBank/DDBJ whole genome shotgun (WGS) entry which is preliminary data.</text>
</comment>
<dbReference type="NCBIfam" id="TIGR02525">
    <property type="entry name" value="plasmid_TraJ"/>
    <property type="match status" value="1"/>
</dbReference>
<evidence type="ECO:0000259" key="2">
    <source>
        <dbReference type="Pfam" id="PF00437"/>
    </source>
</evidence>
<dbReference type="EMBL" id="VOUQ01000015">
    <property type="protein sequence ID" value="TXE28332.1"/>
    <property type="molecule type" value="Genomic_DNA"/>
</dbReference>
<evidence type="ECO:0000313" key="3">
    <source>
        <dbReference type="EMBL" id="TXE28332.1"/>
    </source>
</evidence>
<dbReference type="InterPro" id="IPR050921">
    <property type="entry name" value="T4SS_GSP_E_ATPase"/>
</dbReference>
<dbReference type="Pfam" id="PF00437">
    <property type="entry name" value="T2SSE"/>
    <property type="match status" value="1"/>
</dbReference>